<dbReference type="Proteomes" id="UP000265120">
    <property type="component" value="Chromosome W"/>
</dbReference>
<accession>A0A3P8VRR5</accession>
<dbReference type="GeneTree" id="ENSGT00530000064449"/>
<organism evidence="3 4">
    <name type="scientific">Cynoglossus semilaevis</name>
    <name type="common">Tongue sole</name>
    <dbReference type="NCBI Taxonomy" id="244447"/>
    <lineage>
        <taxon>Eukaryota</taxon>
        <taxon>Metazoa</taxon>
        <taxon>Chordata</taxon>
        <taxon>Craniata</taxon>
        <taxon>Vertebrata</taxon>
        <taxon>Euteleostomi</taxon>
        <taxon>Actinopterygii</taxon>
        <taxon>Neopterygii</taxon>
        <taxon>Teleostei</taxon>
        <taxon>Neoteleostei</taxon>
        <taxon>Acanthomorphata</taxon>
        <taxon>Carangaria</taxon>
        <taxon>Pleuronectiformes</taxon>
        <taxon>Pleuronectoidei</taxon>
        <taxon>Cynoglossidae</taxon>
        <taxon>Cynoglossinae</taxon>
        <taxon>Cynoglossus</taxon>
    </lineage>
</organism>
<feature type="transmembrane region" description="Helical" evidence="2">
    <location>
        <begin position="426"/>
        <end position="453"/>
    </location>
</feature>
<proteinExistence type="predicted"/>
<evidence type="ECO:0000256" key="2">
    <source>
        <dbReference type="SAM" id="Phobius"/>
    </source>
</evidence>
<dbReference type="InterPro" id="IPR018154">
    <property type="entry name" value="TLV/ENV_coat_polyprotein"/>
</dbReference>
<keyword evidence="2" id="KW-0472">Membrane</keyword>
<evidence type="ECO:0000313" key="4">
    <source>
        <dbReference type="Proteomes" id="UP000265120"/>
    </source>
</evidence>
<dbReference type="InParanoid" id="A0A3P8VRR5"/>
<sequence>VPYRLKNIQKHQKKTRHKGKNGRREKKKFQAQVPLYLAWPFFVPWSRELVSLVRSPFPRPRHTNSQKVSPRNLTADDWFRFSTGISGHNNNWLLIIEQAANSTKQDCIVSMGPRPLLQIVPASMPASCVLDVMTKTNPTTLNCTDWDQIFPNTREEKKKPIFSKNVARGNFTCVNMTGSGSKLGNLSISWCSSILSVTRTFKPVCRGDIWWWCGDSRLFDSLPVNASGYCALITLIIPVSVYPMTVTDLVSQLSRSAPELWGRRKRTTTRTSENDPTYIDALGVPRRVPDEYKLVDQVAAGFESSICWGTINKNVDRINYIHYNVQRLGNWTQSGFEAVHGQLSATSLMAFQNRIALDMLLAEKGGVCAMFGEQCCSFIPNNTASDGSLTKAIEGLRTLNSKMTEHSGVDTTMWDSWMNVFGKYRVLVSSVLISLAIFAAILTLCGCCCVPCLRSLLNRLITTAISPMEHQMAQMYPLLAHHDPHDDDDDDDETTEI</sequence>
<dbReference type="CDD" id="cd09951">
    <property type="entry name" value="HERV-Rb-like_HR1-HR2"/>
    <property type="match status" value="1"/>
</dbReference>
<dbReference type="STRING" id="244447.ENSCSEP00000015160"/>
<dbReference type="AlphaFoldDB" id="A0A3P8VRR5"/>
<keyword evidence="2" id="KW-0812">Transmembrane</keyword>
<keyword evidence="4" id="KW-1185">Reference proteome</keyword>
<feature type="region of interest" description="Disordered" evidence="1">
    <location>
        <begin position="1"/>
        <end position="27"/>
    </location>
</feature>
<dbReference type="Gene3D" id="1.10.287.210">
    <property type="match status" value="1"/>
</dbReference>
<dbReference type="PANTHER" id="PTHR10424">
    <property type="entry name" value="VIRAL ENVELOPE PROTEIN"/>
    <property type="match status" value="1"/>
</dbReference>
<keyword evidence="2" id="KW-1133">Transmembrane helix</keyword>
<reference evidence="3" key="3">
    <citation type="submission" date="2025-09" db="UniProtKB">
        <authorList>
            <consortium name="Ensembl"/>
        </authorList>
    </citation>
    <scope>IDENTIFICATION</scope>
</reference>
<evidence type="ECO:0000313" key="3">
    <source>
        <dbReference type="Ensembl" id="ENSCSEP00000015160.1"/>
    </source>
</evidence>
<reference evidence="3 4" key="1">
    <citation type="journal article" date="2014" name="Nat. Genet.">
        <title>Whole-genome sequence of a flatfish provides insights into ZW sex chromosome evolution and adaptation to a benthic lifestyle.</title>
        <authorList>
            <person name="Chen S."/>
            <person name="Zhang G."/>
            <person name="Shao C."/>
            <person name="Huang Q."/>
            <person name="Liu G."/>
            <person name="Zhang P."/>
            <person name="Song W."/>
            <person name="An N."/>
            <person name="Chalopin D."/>
            <person name="Volff J.N."/>
            <person name="Hong Y."/>
            <person name="Li Q."/>
            <person name="Sha Z."/>
            <person name="Zhou H."/>
            <person name="Xie M."/>
            <person name="Yu Q."/>
            <person name="Liu Y."/>
            <person name="Xiang H."/>
            <person name="Wang N."/>
            <person name="Wu K."/>
            <person name="Yang C."/>
            <person name="Zhou Q."/>
            <person name="Liao X."/>
            <person name="Yang L."/>
            <person name="Hu Q."/>
            <person name="Zhang J."/>
            <person name="Meng L."/>
            <person name="Jin L."/>
            <person name="Tian Y."/>
            <person name="Lian J."/>
            <person name="Yang J."/>
            <person name="Miao G."/>
            <person name="Liu S."/>
            <person name="Liang Z."/>
            <person name="Yan F."/>
            <person name="Li Y."/>
            <person name="Sun B."/>
            <person name="Zhang H."/>
            <person name="Zhang J."/>
            <person name="Zhu Y."/>
            <person name="Du M."/>
            <person name="Zhao Y."/>
            <person name="Schartl M."/>
            <person name="Tang Q."/>
            <person name="Wang J."/>
        </authorList>
    </citation>
    <scope>NUCLEOTIDE SEQUENCE</scope>
</reference>
<dbReference type="OMA" id="EWPLRER"/>
<dbReference type="Ensembl" id="ENSCSET00000015342.1">
    <property type="protein sequence ID" value="ENSCSEP00000015160.1"/>
    <property type="gene ID" value="ENSCSEG00000009742.1"/>
</dbReference>
<evidence type="ECO:0000256" key="1">
    <source>
        <dbReference type="SAM" id="MobiDB-lite"/>
    </source>
</evidence>
<dbReference type="Pfam" id="PF00429">
    <property type="entry name" value="TLV_coat"/>
    <property type="match status" value="1"/>
</dbReference>
<dbReference type="SUPFAM" id="SSF58069">
    <property type="entry name" value="Virus ectodomain"/>
    <property type="match status" value="1"/>
</dbReference>
<reference evidence="3" key="2">
    <citation type="submission" date="2025-08" db="UniProtKB">
        <authorList>
            <consortium name="Ensembl"/>
        </authorList>
    </citation>
    <scope>IDENTIFICATION</scope>
</reference>
<feature type="compositionally biased region" description="Basic residues" evidence="1">
    <location>
        <begin position="7"/>
        <end position="27"/>
    </location>
</feature>
<name>A0A3P8VRR5_CYNSE</name>
<dbReference type="PANTHER" id="PTHR10424:SF80">
    <property type="entry name" value="ENVELOPE GLYCOPROTEIN"/>
    <property type="match status" value="1"/>
</dbReference>
<protein>
    <submittedName>
        <fullName evidence="3">Uncharacterized protein</fullName>
    </submittedName>
</protein>